<reference evidence="2 3" key="1">
    <citation type="journal article" date="2014" name="Antonie Van Leeuwenhoek">
        <title>Hyphomonas beringensis sp. nov. and Hyphomonas chukchiensis sp. nov., isolated from surface seawater of the Bering Sea and Chukchi Sea.</title>
        <authorList>
            <person name="Li C."/>
            <person name="Lai Q."/>
            <person name="Li G."/>
            <person name="Dong C."/>
            <person name="Wang J."/>
            <person name="Liao Y."/>
            <person name="Shao Z."/>
        </authorList>
    </citation>
    <scope>NUCLEOTIDE SEQUENCE [LARGE SCALE GENOMIC DNA]</scope>
    <source>
        <strain evidence="2 3">MHS-3</strain>
    </source>
</reference>
<dbReference type="Proteomes" id="UP000027446">
    <property type="component" value="Unassembled WGS sequence"/>
</dbReference>
<dbReference type="AlphaFoldDB" id="A0A069E5C2"/>
<keyword evidence="3" id="KW-1185">Reference proteome</keyword>
<dbReference type="EMBL" id="ARYH01000001">
    <property type="protein sequence ID" value="KCZ85154.1"/>
    <property type="molecule type" value="Genomic_DNA"/>
</dbReference>
<gene>
    <name evidence="2" type="ORF">HAD_05715</name>
</gene>
<accession>A0A069E5C2</accession>
<dbReference type="STRING" id="1280949.HAD_05715"/>
<protein>
    <submittedName>
        <fullName evidence="2">Phosphomethylpyrimidine synthase ThiC</fullName>
    </submittedName>
</protein>
<proteinExistence type="predicted"/>
<feature type="compositionally biased region" description="Basic and acidic residues" evidence="1">
    <location>
        <begin position="38"/>
        <end position="53"/>
    </location>
</feature>
<evidence type="ECO:0000256" key="1">
    <source>
        <dbReference type="SAM" id="MobiDB-lite"/>
    </source>
</evidence>
<comment type="caution">
    <text evidence="2">The sequence shown here is derived from an EMBL/GenBank/DDBJ whole genome shotgun (WGS) entry which is preliminary data.</text>
</comment>
<evidence type="ECO:0000313" key="3">
    <source>
        <dbReference type="Proteomes" id="UP000027446"/>
    </source>
</evidence>
<organism evidence="2 3">
    <name type="scientific">Hyphomonas adhaerens MHS-3</name>
    <dbReference type="NCBI Taxonomy" id="1280949"/>
    <lineage>
        <taxon>Bacteria</taxon>
        <taxon>Pseudomonadati</taxon>
        <taxon>Pseudomonadota</taxon>
        <taxon>Alphaproteobacteria</taxon>
        <taxon>Hyphomonadales</taxon>
        <taxon>Hyphomonadaceae</taxon>
        <taxon>Hyphomonas</taxon>
    </lineage>
</organism>
<dbReference type="eggNOG" id="COG0422">
    <property type="taxonomic scope" value="Bacteria"/>
</dbReference>
<dbReference type="PATRIC" id="fig|1280949.3.peg.1161"/>
<feature type="region of interest" description="Disordered" evidence="1">
    <location>
        <begin position="38"/>
        <end position="62"/>
    </location>
</feature>
<name>A0A069E5C2_9PROT</name>
<sequence>MCGPKFCSMKITAEVREYAAGMSENERNDLEKQAAEARKGMEEKSREFMEKGRNIYVEKTNH</sequence>
<evidence type="ECO:0000313" key="2">
    <source>
        <dbReference type="EMBL" id="KCZ85154.1"/>
    </source>
</evidence>